<accession>A0ABS2L3P2</accession>
<sequence length="355" mass="38856">MTAEQSQKGGQGSKQVQIAGDYIVNVGITEERAQEISIATARRVVEEFAVESHQILEARVEELDQRVIKNLSNADALDSFADPAFIRSYRKAQEGAASSERPSDYDMLAALLTDRAKNPRERPRIVGIDGAIDIVDRVDAEALRALTVCNAVAQWTPTGSVVGQGLQLLDSIFASLIDGPLPEGTDWLDHLDALNAVRRNTLGGMKTMEQFYGEQLVGYIAPGVTAEAIPQFVGAELAEEPWPVLVVPHELKQGYFRTGVTSVVELEKVLRAAGKPDAYVQTVMSRAASEFGLGQQDDAARAELMTRIRALSNFGLVADWWDRNAENGYYITPIGRSLARANAFRLDTGNRLPRE</sequence>
<dbReference type="EMBL" id="JAFBBU010000001">
    <property type="protein sequence ID" value="MBM7471715.1"/>
    <property type="molecule type" value="Genomic_DNA"/>
</dbReference>
<evidence type="ECO:0000313" key="2">
    <source>
        <dbReference type="Proteomes" id="UP000776164"/>
    </source>
</evidence>
<protein>
    <submittedName>
        <fullName evidence="1">Uncharacterized protein</fullName>
    </submittedName>
</protein>
<dbReference type="NCBIfam" id="NF045477">
    <property type="entry name" value="LPO_1073_dom"/>
    <property type="match status" value="1"/>
</dbReference>
<dbReference type="RefSeq" id="WP_205107904.1">
    <property type="nucleotide sequence ID" value="NZ_BAAAHT010000013.1"/>
</dbReference>
<gene>
    <name evidence="1" type="ORF">JOE66_001349</name>
</gene>
<keyword evidence="2" id="KW-1185">Reference proteome</keyword>
<evidence type="ECO:0000313" key="1">
    <source>
        <dbReference type="EMBL" id="MBM7471715.1"/>
    </source>
</evidence>
<name>A0ABS2L3P2_9MICO</name>
<reference evidence="1 2" key="1">
    <citation type="submission" date="2021-01" db="EMBL/GenBank/DDBJ databases">
        <title>Sequencing the genomes of 1000 actinobacteria strains.</title>
        <authorList>
            <person name="Klenk H.-P."/>
        </authorList>
    </citation>
    <scope>NUCLEOTIDE SEQUENCE [LARGE SCALE GENOMIC DNA]</scope>
    <source>
        <strain evidence="1 2">DSM 13057</strain>
    </source>
</reference>
<organism evidence="1 2">
    <name type="scientific">Subtercola frigoramans</name>
    <dbReference type="NCBI Taxonomy" id="120298"/>
    <lineage>
        <taxon>Bacteria</taxon>
        <taxon>Bacillati</taxon>
        <taxon>Actinomycetota</taxon>
        <taxon>Actinomycetes</taxon>
        <taxon>Micrococcales</taxon>
        <taxon>Microbacteriaceae</taxon>
        <taxon>Subtercola</taxon>
    </lineage>
</organism>
<comment type="caution">
    <text evidence="1">The sequence shown here is derived from an EMBL/GenBank/DDBJ whole genome shotgun (WGS) entry which is preliminary data.</text>
</comment>
<dbReference type="Proteomes" id="UP000776164">
    <property type="component" value="Unassembled WGS sequence"/>
</dbReference>
<dbReference type="InterPro" id="IPR053773">
    <property type="entry name" value="Vpar_1526-like"/>
</dbReference>
<proteinExistence type="predicted"/>